<comment type="caution">
    <text evidence="2">The sequence shown here is derived from an EMBL/GenBank/DDBJ whole genome shotgun (WGS) entry which is preliminary data.</text>
</comment>
<keyword evidence="3" id="KW-1185">Reference proteome</keyword>
<accession>A0A8T1T3R3</accession>
<reference evidence="2 3" key="1">
    <citation type="journal article" date="2020" name="G3 (Bethesda)">
        <title>Draft Genome of the Common Snapping Turtle, Chelydra serpentina, a Model for Phenotypic Plasticity in Reptiles.</title>
        <authorList>
            <person name="Das D."/>
            <person name="Singh S.K."/>
            <person name="Bierstedt J."/>
            <person name="Erickson A."/>
            <person name="Galli G.L.J."/>
            <person name="Crossley D.A. 2nd"/>
            <person name="Rhen T."/>
        </authorList>
    </citation>
    <scope>NUCLEOTIDE SEQUENCE [LARGE SCALE GENOMIC DNA]</scope>
    <source>
        <strain evidence="2">KW</strain>
    </source>
</reference>
<feature type="non-terminal residue" evidence="2">
    <location>
        <position position="1"/>
    </location>
</feature>
<keyword evidence="1" id="KW-0812">Transmembrane</keyword>
<evidence type="ECO:0000313" key="3">
    <source>
        <dbReference type="Proteomes" id="UP000765507"/>
    </source>
</evidence>
<feature type="transmembrane region" description="Helical" evidence="1">
    <location>
        <begin position="38"/>
        <end position="58"/>
    </location>
</feature>
<keyword evidence="1" id="KW-1133">Transmembrane helix</keyword>
<gene>
    <name evidence="2" type="ORF">G0U57_013151</name>
</gene>
<evidence type="ECO:0000313" key="2">
    <source>
        <dbReference type="EMBL" id="KAG6936146.1"/>
    </source>
</evidence>
<evidence type="ECO:0000256" key="1">
    <source>
        <dbReference type="SAM" id="Phobius"/>
    </source>
</evidence>
<protein>
    <submittedName>
        <fullName evidence="2">Uncharacterized protein</fullName>
    </submittedName>
</protein>
<keyword evidence="1" id="KW-0472">Membrane</keyword>
<organism evidence="2 3">
    <name type="scientific">Chelydra serpentina</name>
    <name type="common">Snapping turtle</name>
    <name type="synonym">Testudo serpentina</name>
    <dbReference type="NCBI Taxonomy" id="8475"/>
    <lineage>
        <taxon>Eukaryota</taxon>
        <taxon>Metazoa</taxon>
        <taxon>Chordata</taxon>
        <taxon>Craniata</taxon>
        <taxon>Vertebrata</taxon>
        <taxon>Euteleostomi</taxon>
        <taxon>Archelosauria</taxon>
        <taxon>Testudinata</taxon>
        <taxon>Testudines</taxon>
        <taxon>Cryptodira</taxon>
        <taxon>Durocryptodira</taxon>
        <taxon>Americhelydia</taxon>
        <taxon>Chelydroidea</taxon>
        <taxon>Chelydridae</taxon>
        <taxon>Chelydra</taxon>
    </lineage>
</organism>
<dbReference type="EMBL" id="JAHGAV010000035">
    <property type="protein sequence ID" value="KAG6936146.1"/>
    <property type="molecule type" value="Genomic_DNA"/>
</dbReference>
<sequence length="74" mass="8111">TDTGTYMCEVGSTAWNWSESGAGTQVTITHKRSNASHVVFIIRMVLGALVIIWAVIILTECMISEQRAAVDRTI</sequence>
<dbReference type="AlphaFoldDB" id="A0A8T1T3R3"/>
<proteinExistence type="predicted"/>
<dbReference type="Proteomes" id="UP000765507">
    <property type="component" value="Unassembled WGS sequence"/>
</dbReference>
<name>A0A8T1T3R3_CHESE</name>